<evidence type="ECO:0000313" key="2">
    <source>
        <dbReference type="EMBL" id="ERL65206.1"/>
    </source>
</evidence>
<keyword evidence="1" id="KW-0472">Membrane</keyword>
<evidence type="ECO:0000313" key="3">
    <source>
        <dbReference type="Proteomes" id="UP000030647"/>
    </source>
</evidence>
<feature type="transmembrane region" description="Helical" evidence="1">
    <location>
        <begin position="69"/>
        <end position="92"/>
    </location>
</feature>
<dbReference type="OrthoDB" id="1650985at2"/>
<dbReference type="EMBL" id="KI271588">
    <property type="protein sequence ID" value="ERL65206.1"/>
    <property type="molecule type" value="Genomic_DNA"/>
</dbReference>
<accession>U4TK32</accession>
<protein>
    <recommendedName>
        <fullName evidence="4">DUF624 domain-containing protein</fullName>
    </recommendedName>
</protein>
<evidence type="ECO:0000256" key="1">
    <source>
        <dbReference type="SAM" id="Phobius"/>
    </source>
</evidence>
<proteinExistence type="predicted"/>
<organism evidence="2 3">
    <name type="scientific">Schleiferilactobacillus shenzhenensis LY-73</name>
    <dbReference type="NCBI Taxonomy" id="1231336"/>
    <lineage>
        <taxon>Bacteria</taxon>
        <taxon>Bacillati</taxon>
        <taxon>Bacillota</taxon>
        <taxon>Bacilli</taxon>
        <taxon>Lactobacillales</taxon>
        <taxon>Lactobacillaceae</taxon>
        <taxon>Schleiferilactobacillus</taxon>
    </lineage>
</organism>
<dbReference type="STRING" id="1231336.L248_2881"/>
<dbReference type="eggNOG" id="COG5578">
    <property type="taxonomic scope" value="Bacteria"/>
</dbReference>
<dbReference type="RefSeq" id="WP_022529466.1">
    <property type="nucleotide sequence ID" value="NZ_KI271588.1"/>
</dbReference>
<dbReference type="HOGENOM" id="CLU_115876_1_0_9"/>
<dbReference type="Proteomes" id="UP000030647">
    <property type="component" value="Unassembled WGS sequence"/>
</dbReference>
<dbReference type="Pfam" id="PF04854">
    <property type="entry name" value="DUF624"/>
    <property type="match status" value="1"/>
</dbReference>
<dbReference type="InterPro" id="IPR006938">
    <property type="entry name" value="DUF624"/>
</dbReference>
<keyword evidence="1" id="KW-0812">Transmembrane</keyword>
<keyword evidence="3" id="KW-1185">Reference proteome</keyword>
<gene>
    <name evidence="2" type="ORF">L248_2881</name>
</gene>
<keyword evidence="1" id="KW-1133">Transmembrane helix</keyword>
<reference evidence="3" key="1">
    <citation type="journal article" date="2013" name="Genome Announc.">
        <title>Whole-Genome Sequencing of Lactobacillus shenzhenensis Strain LY-73T.</title>
        <authorList>
            <person name="Lin Z."/>
            <person name="Liu Z."/>
            <person name="Yang R."/>
            <person name="Zou Y."/>
            <person name="Wan D."/>
            <person name="Chen J."/>
            <person name="Guo M."/>
            <person name="Zhao J."/>
            <person name="Fang C."/>
            <person name="Yang R."/>
            <person name="Liu F."/>
        </authorList>
    </citation>
    <scope>NUCLEOTIDE SEQUENCE [LARGE SCALE GENOMIC DNA]</scope>
    <source>
        <strain evidence="3">LY-73</strain>
    </source>
</reference>
<feature type="transmembrane region" description="Helical" evidence="1">
    <location>
        <begin position="98"/>
        <end position="125"/>
    </location>
</feature>
<feature type="transmembrane region" description="Helical" evidence="1">
    <location>
        <begin position="137"/>
        <end position="162"/>
    </location>
</feature>
<evidence type="ECO:0008006" key="4">
    <source>
        <dbReference type="Google" id="ProtNLM"/>
    </source>
</evidence>
<sequence length="204" mass="23445">MISETVQNVFVRIYCLLLLNFYFLAFSVLGLGLFGVGPAARMVVELYLDANWDYQELHFKSAWAYFKQYFWLGNAEAWGVLGILLVFAYNLWLSTQLTGLWVLLIQFILLFAMVMTAVIALYWLATQSQYDVGWRDALTLSIAQFFQNFPTTLLTIGGLVVILAVTRFFPGLLAFLTFAVLLLWPVWRSQRWFAHVDDLLAGKK</sequence>
<dbReference type="AlphaFoldDB" id="U4TK32"/>
<feature type="transmembrane region" description="Helical" evidence="1">
    <location>
        <begin position="168"/>
        <end position="187"/>
    </location>
</feature>
<feature type="transmembrane region" description="Helical" evidence="1">
    <location>
        <begin position="21"/>
        <end position="48"/>
    </location>
</feature>
<name>U4TK32_9LACO</name>